<feature type="region of interest" description="Disordered" evidence="1">
    <location>
        <begin position="200"/>
        <end position="244"/>
    </location>
</feature>
<organism evidence="2 3">
    <name type="scientific">Thalassiosira oceanica</name>
    <name type="common">Marine diatom</name>
    <dbReference type="NCBI Taxonomy" id="159749"/>
    <lineage>
        <taxon>Eukaryota</taxon>
        <taxon>Sar</taxon>
        <taxon>Stramenopiles</taxon>
        <taxon>Ochrophyta</taxon>
        <taxon>Bacillariophyta</taxon>
        <taxon>Coscinodiscophyceae</taxon>
        <taxon>Thalassiosirophycidae</taxon>
        <taxon>Thalassiosirales</taxon>
        <taxon>Thalassiosiraceae</taxon>
        <taxon>Thalassiosira</taxon>
    </lineage>
</organism>
<keyword evidence="3" id="KW-1185">Reference proteome</keyword>
<feature type="compositionally biased region" description="Basic residues" evidence="1">
    <location>
        <begin position="226"/>
        <end position="235"/>
    </location>
</feature>
<feature type="non-terminal residue" evidence="2">
    <location>
        <position position="1"/>
    </location>
</feature>
<reference evidence="2 3" key="1">
    <citation type="journal article" date="2012" name="Genome Biol.">
        <title>Genome and low-iron response of an oceanic diatom adapted to chronic iron limitation.</title>
        <authorList>
            <person name="Lommer M."/>
            <person name="Specht M."/>
            <person name="Roy A.S."/>
            <person name="Kraemer L."/>
            <person name="Andreson R."/>
            <person name="Gutowska M.A."/>
            <person name="Wolf J."/>
            <person name="Bergner S.V."/>
            <person name="Schilhabel M.B."/>
            <person name="Klostermeier U.C."/>
            <person name="Beiko R.G."/>
            <person name="Rosenstiel P."/>
            <person name="Hippler M."/>
            <person name="Laroche J."/>
        </authorList>
    </citation>
    <scope>NUCLEOTIDE SEQUENCE [LARGE SCALE GENOMIC DNA]</scope>
    <source>
        <strain evidence="2 3">CCMP1005</strain>
    </source>
</reference>
<dbReference type="EMBL" id="AGNL01008784">
    <property type="protein sequence ID" value="EJK70274.1"/>
    <property type="molecule type" value="Genomic_DNA"/>
</dbReference>
<accession>K0SZ61</accession>
<evidence type="ECO:0000313" key="3">
    <source>
        <dbReference type="Proteomes" id="UP000266841"/>
    </source>
</evidence>
<feature type="compositionally biased region" description="Basic residues" evidence="1">
    <location>
        <begin position="200"/>
        <end position="212"/>
    </location>
</feature>
<feature type="region of interest" description="Disordered" evidence="1">
    <location>
        <begin position="136"/>
        <end position="175"/>
    </location>
</feature>
<sequence length="244" mass="26904">ETPERVGVLELAGVVDRVPGRAVVVVPLDRVAVRRCRHALSCREGLSPGEPPFRFRFLAPIADPAARRGDSLLRTRIEGAATRGALTNVEILRTAIKEVKGVKGGRVGDRARGPRTRRRKLAQIGTLDAWNDMASKGHAEKRPESHANNTPVRAPMLRRRGTDRRTLTLSTPTTDLDSSVRKMSFFSKLAVRGLGRAVGRLRARRSRRRRRGLGQAGLGGPPHQGPARHRRRRGGTWRDAAVDD</sequence>
<dbReference type="AlphaFoldDB" id="K0SZ61"/>
<comment type="caution">
    <text evidence="2">The sequence shown here is derived from an EMBL/GenBank/DDBJ whole genome shotgun (WGS) entry which is preliminary data.</text>
</comment>
<feature type="compositionally biased region" description="Basic and acidic residues" evidence="1">
    <location>
        <begin position="136"/>
        <end position="145"/>
    </location>
</feature>
<evidence type="ECO:0000256" key="1">
    <source>
        <dbReference type="SAM" id="MobiDB-lite"/>
    </source>
</evidence>
<evidence type="ECO:0000313" key="2">
    <source>
        <dbReference type="EMBL" id="EJK70274.1"/>
    </source>
</evidence>
<protein>
    <submittedName>
        <fullName evidence="2">Uncharacterized protein</fullName>
    </submittedName>
</protein>
<dbReference type="Proteomes" id="UP000266841">
    <property type="component" value="Unassembled WGS sequence"/>
</dbReference>
<name>K0SZ61_THAOC</name>
<gene>
    <name evidence="2" type="ORF">THAOC_08379</name>
</gene>
<proteinExistence type="predicted"/>